<reference evidence="1" key="1">
    <citation type="journal article" date="2015" name="Nature">
        <title>Complex archaea that bridge the gap between prokaryotes and eukaryotes.</title>
        <authorList>
            <person name="Spang A."/>
            <person name="Saw J.H."/>
            <person name="Jorgensen S.L."/>
            <person name="Zaremba-Niedzwiedzka K."/>
            <person name="Martijn J."/>
            <person name="Lind A.E."/>
            <person name="van Eijk R."/>
            <person name="Schleper C."/>
            <person name="Guy L."/>
            <person name="Ettema T.J."/>
        </authorList>
    </citation>
    <scope>NUCLEOTIDE SEQUENCE</scope>
</reference>
<protein>
    <submittedName>
        <fullName evidence="1">Uncharacterized protein</fullName>
    </submittedName>
</protein>
<sequence>MIDLVATFKTYATAAGYEFVYGRVSEQNWIMTKDITLKDGESVIVLFPIVETAVVANSFPHSWNASTQIWLGKKFDTDNESGTLAELDETDQQKWDRRLFALRSAIEVYLKAVFCAETGLELTSARIQTFLNQFDENIDAIGMEITFNYDSRV</sequence>
<evidence type="ECO:0000313" key="1">
    <source>
        <dbReference type="EMBL" id="KKN16556.1"/>
    </source>
</evidence>
<organism evidence="1">
    <name type="scientific">marine sediment metagenome</name>
    <dbReference type="NCBI Taxonomy" id="412755"/>
    <lineage>
        <taxon>unclassified sequences</taxon>
        <taxon>metagenomes</taxon>
        <taxon>ecological metagenomes</taxon>
    </lineage>
</organism>
<dbReference type="EMBL" id="LAZR01003603">
    <property type="protein sequence ID" value="KKN16556.1"/>
    <property type="molecule type" value="Genomic_DNA"/>
</dbReference>
<accession>A0A0F9QTV2</accession>
<dbReference type="AlphaFoldDB" id="A0A0F9QTV2"/>
<comment type="caution">
    <text evidence="1">The sequence shown here is derived from an EMBL/GenBank/DDBJ whole genome shotgun (WGS) entry which is preliminary data.</text>
</comment>
<gene>
    <name evidence="1" type="ORF">LCGC14_0974760</name>
</gene>
<proteinExistence type="predicted"/>
<name>A0A0F9QTV2_9ZZZZ</name>